<name>A0A9Q0Q828_9ROSI</name>
<protein>
    <submittedName>
        <fullName evidence="1">Uncharacterized protein</fullName>
    </submittedName>
</protein>
<dbReference type="AlphaFoldDB" id="A0A9Q0Q828"/>
<accession>A0A9Q0Q828</accession>
<gene>
    <name evidence="1" type="ORF">OIU74_012887</name>
</gene>
<comment type="caution">
    <text evidence="1">The sequence shown here is derived from an EMBL/GenBank/DDBJ whole genome shotgun (WGS) entry which is preliminary data.</text>
</comment>
<dbReference type="EMBL" id="JAPFFM010000016">
    <property type="protein sequence ID" value="KAJ6701606.1"/>
    <property type="molecule type" value="Genomic_DNA"/>
</dbReference>
<reference evidence="1" key="1">
    <citation type="submission" date="2022-11" db="EMBL/GenBank/DDBJ databases">
        <authorList>
            <person name="Hyden B.L."/>
            <person name="Feng K."/>
            <person name="Yates T."/>
            <person name="Jawdy S."/>
            <person name="Smart L.B."/>
            <person name="Muchero W."/>
        </authorList>
    </citation>
    <scope>NUCLEOTIDE SEQUENCE</scope>
    <source>
        <tissue evidence="1">Shoot tip</tissue>
    </source>
</reference>
<evidence type="ECO:0000313" key="1">
    <source>
        <dbReference type="EMBL" id="KAJ6701606.1"/>
    </source>
</evidence>
<reference evidence="1" key="2">
    <citation type="journal article" date="2023" name="Int. J. Mol. Sci.">
        <title>De Novo Assembly and Annotation of 11 Diverse Shrub Willow (Salix) Genomes Reveals Novel Gene Organization in Sex-Linked Regions.</title>
        <authorList>
            <person name="Hyden B."/>
            <person name="Feng K."/>
            <person name="Yates T.B."/>
            <person name="Jawdy S."/>
            <person name="Cereghino C."/>
            <person name="Smart L.B."/>
            <person name="Muchero W."/>
        </authorList>
    </citation>
    <scope>NUCLEOTIDE SEQUENCE</scope>
    <source>
        <tissue evidence="1">Shoot tip</tissue>
    </source>
</reference>
<evidence type="ECO:0000313" key="2">
    <source>
        <dbReference type="Proteomes" id="UP001151752"/>
    </source>
</evidence>
<organism evidence="1 2">
    <name type="scientific">Salix koriyanagi</name>
    <dbReference type="NCBI Taxonomy" id="2511006"/>
    <lineage>
        <taxon>Eukaryota</taxon>
        <taxon>Viridiplantae</taxon>
        <taxon>Streptophyta</taxon>
        <taxon>Embryophyta</taxon>
        <taxon>Tracheophyta</taxon>
        <taxon>Spermatophyta</taxon>
        <taxon>Magnoliopsida</taxon>
        <taxon>eudicotyledons</taxon>
        <taxon>Gunneridae</taxon>
        <taxon>Pentapetalae</taxon>
        <taxon>rosids</taxon>
        <taxon>fabids</taxon>
        <taxon>Malpighiales</taxon>
        <taxon>Salicaceae</taxon>
        <taxon>Saliceae</taxon>
        <taxon>Salix</taxon>
    </lineage>
</organism>
<dbReference type="Proteomes" id="UP001151752">
    <property type="component" value="Chromosome 1"/>
</dbReference>
<keyword evidence="2" id="KW-1185">Reference proteome</keyword>
<proteinExistence type="predicted"/>
<sequence>MSSGKVKSPFQLFGLISGEEIVKTVSHALCYPFQGCYYQFSLFLFPSKSLTLPFSPFTHNLPSVYWHTASPGK</sequence>